<dbReference type="InterPro" id="IPR003715">
    <property type="entry name" value="Poly_export_N"/>
</dbReference>
<accession>A0A368L0G5</accession>
<evidence type="ECO:0000259" key="5">
    <source>
        <dbReference type="Pfam" id="PF10531"/>
    </source>
</evidence>
<feature type="chain" id="PRO_5016811918" evidence="3">
    <location>
        <begin position="29"/>
        <end position="363"/>
    </location>
</feature>
<dbReference type="Pfam" id="PF10531">
    <property type="entry name" value="SLBB"/>
    <property type="match status" value="2"/>
</dbReference>
<dbReference type="PANTHER" id="PTHR33619:SF3">
    <property type="entry name" value="POLYSACCHARIDE EXPORT PROTEIN GFCE-RELATED"/>
    <property type="match status" value="1"/>
</dbReference>
<protein>
    <submittedName>
        <fullName evidence="6">Polysaccharide transporter</fullName>
    </submittedName>
</protein>
<dbReference type="OrthoDB" id="9815244at2"/>
<evidence type="ECO:0000313" key="7">
    <source>
        <dbReference type="Proteomes" id="UP000252357"/>
    </source>
</evidence>
<dbReference type="InterPro" id="IPR019554">
    <property type="entry name" value="Soluble_ligand-bd"/>
</dbReference>
<sequence>MPGLFPYFSRRGLSLFGCLSLGLSLAWAAHARPNNGVRADMPAPASTAPVPAMLTQAAPAPVIEVLPQLRWESPVAPVATTKPASPTASVAPTPLQNTTSSLDLGVSQGLREVVGVGDQLAITVFGHPDLSGEVTVSEASQLVLPLIGSLDVRDKTPAEIAQLYAQRLVSGNFLREPRVAAQLRQQRSRQISVLGEVQKPGRYALQGRVALLDAISLAGGVTPRADKTVILIRRQTGQPGGLEQRQLSLRLDDPTPLVRQQLEQALEPDDVIYVAQQKVFYIHGEVRRPGVYPIEDELTVMRAISIGGGITERGSARRIMIYRAADKPPHSRATNDDKAGAERASMHTPIRPGDVIFVDERIF</sequence>
<dbReference type="InterPro" id="IPR049712">
    <property type="entry name" value="Poly_export"/>
</dbReference>
<evidence type="ECO:0000259" key="4">
    <source>
        <dbReference type="Pfam" id="PF02563"/>
    </source>
</evidence>
<dbReference type="PANTHER" id="PTHR33619">
    <property type="entry name" value="POLYSACCHARIDE EXPORT PROTEIN GFCE-RELATED"/>
    <property type="match status" value="1"/>
</dbReference>
<dbReference type="RefSeq" id="WP_114403200.1">
    <property type="nucleotide sequence ID" value="NZ_QPGB01000004.1"/>
</dbReference>
<feature type="signal peptide" evidence="3">
    <location>
        <begin position="1"/>
        <end position="28"/>
    </location>
</feature>
<comment type="caution">
    <text evidence="6">The sequence shown here is derived from an EMBL/GenBank/DDBJ whole genome shotgun (WGS) entry which is preliminary data.</text>
</comment>
<reference evidence="6 7" key="1">
    <citation type="journal article" date="2018" name="Int. J. Syst. Evol. Microbiol.">
        <title>Parvibium lacunae gen. nov., sp. nov., a new member of the family Alcaligenaceae isolated from a freshwater pond.</title>
        <authorList>
            <person name="Chen W.M."/>
            <person name="Xie P.B."/>
            <person name="Hsu M.Y."/>
            <person name="Sheu S.Y."/>
        </authorList>
    </citation>
    <scope>NUCLEOTIDE SEQUENCE [LARGE SCALE GENOMIC DNA]</scope>
    <source>
        <strain evidence="6 7">KMB9</strain>
    </source>
</reference>
<feature type="domain" description="Soluble ligand binding" evidence="5">
    <location>
        <begin position="279"/>
        <end position="324"/>
    </location>
</feature>
<dbReference type="Proteomes" id="UP000252357">
    <property type="component" value="Unassembled WGS sequence"/>
</dbReference>
<name>A0A368L0G5_9BURK</name>
<dbReference type="AlphaFoldDB" id="A0A368L0G5"/>
<dbReference type="EMBL" id="QPGB01000004">
    <property type="protein sequence ID" value="RCS57058.1"/>
    <property type="molecule type" value="Genomic_DNA"/>
</dbReference>
<feature type="domain" description="Soluble ligand binding" evidence="5">
    <location>
        <begin position="191"/>
        <end position="238"/>
    </location>
</feature>
<evidence type="ECO:0000256" key="1">
    <source>
        <dbReference type="ARBA" id="ARBA00022729"/>
    </source>
</evidence>
<evidence type="ECO:0000313" key="6">
    <source>
        <dbReference type="EMBL" id="RCS57058.1"/>
    </source>
</evidence>
<keyword evidence="1 3" id="KW-0732">Signal</keyword>
<dbReference type="Gene3D" id="3.10.560.10">
    <property type="entry name" value="Outer membrane lipoprotein wza domain like"/>
    <property type="match status" value="2"/>
</dbReference>
<proteinExistence type="predicted"/>
<evidence type="ECO:0000256" key="3">
    <source>
        <dbReference type="SAM" id="SignalP"/>
    </source>
</evidence>
<dbReference type="GO" id="GO:0015159">
    <property type="term" value="F:polysaccharide transmembrane transporter activity"/>
    <property type="evidence" value="ECO:0007669"/>
    <property type="project" value="InterPro"/>
</dbReference>
<organism evidence="6 7">
    <name type="scientific">Parvibium lacunae</name>
    <dbReference type="NCBI Taxonomy" id="1888893"/>
    <lineage>
        <taxon>Bacteria</taxon>
        <taxon>Pseudomonadati</taxon>
        <taxon>Pseudomonadota</taxon>
        <taxon>Betaproteobacteria</taxon>
        <taxon>Burkholderiales</taxon>
        <taxon>Alcaligenaceae</taxon>
        <taxon>Parvibium</taxon>
    </lineage>
</organism>
<feature type="domain" description="Polysaccharide export protein N-terminal" evidence="4">
    <location>
        <begin position="113"/>
        <end position="182"/>
    </location>
</feature>
<evidence type="ECO:0000256" key="2">
    <source>
        <dbReference type="SAM" id="MobiDB-lite"/>
    </source>
</evidence>
<gene>
    <name evidence="6" type="ORF">DU000_09635</name>
</gene>
<feature type="region of interest" description="Disordered" evidence="2">
    <location>
        <begin position="325"/>
        <end position="345"/>
    </location>
</feature>
<keyword evidence="7" id="KW-1185">Reference proteome</keyword>
<dbReference type="Pfam" id="PF02563">
    <property type="entry name" value="Poly_export"/>
    <property type="match status" value="1"/>
</dbReference>